<evidence type="ECO:0000313" key="1">
    <source>
        <dbReference type="EMBL" id="CAG8718024.1"/>
    </source>
</evidence>
<sequence>MLFGILFFILVNAVNIDLKRRGNGKIGDFCDFDTDCANNICRTAFFIKPNTCQPTDKRPTDFACFEDAACASLQCKF</sequence>
<dbReference type="EMBL" id="CAJVPY010010355">
    <property type="protein sequence ID" value="CAG8718024.1"/>
    <property type="molecule type" value="Genomic_DNA"/>
</dbReference>
<proteinExistence type="predicted"/>
<gene>
    <name evidence="1" type="ORF">DERYTH_LOCUS14094</name>
</gene>
<evidence type="ECO:0000313" key="2">
    <source>
        <dbReference type="Proteomes" id="UP000789405"/>
    </source>
</evidence>
<organism evidence="1 2">
    <name type="scientific">Dentiscutata erythropus</name>
    <dbReference type="NCBI Taxonomy" id="1348616"/>
    <lineage>
        <taxon>Eukaryota</taxon>
        <taxon>Fungi</taxon>
        <taxon>Fungi incertae sedis</taxon>
        <taxon>Mucoromycota</taxon>
        <taxon>Glomeromycotina</taxon>
        <taxon>Glomeromycetes</taxon>
        <taxon>Diversisporales</taxon>
        <taxon>Gigasporaceae</taxon>
        <taxon>Dentiscutata</taxon>
    </lineage>
</organism>
<reference evidence="1" key="1">
    <citation type="submission" date="2021-06" db="EMBL/GenBank/DDBJ databases">
        <authorList>
            <person name="Kallberg Y."/>
            <person name="Tangrot J."/>
            <person name="Rosling A."/>
        </authorList>
    </citation>
    <scope>NUCLEOTIDE SEQUENCE</scope>
    <source>
        <strain evidence="1">MA453B</strain>
    </source>
</reference>
<dbReference type="Proteomes" id="UP000789405">
    <property type="component" value="Unassembled WGS sequence"/>
</dbReference>
<protein>
    <submittedName>
        <fullName evidence="1">12384_t:CDS:1</fullName>
    </submittedName>
</protein>
<comment type="caution">
    <text evidence="1">The sequence shown here is derived from an EMBL/GenBank/DDBJ whole genome shotgun (WGS) entry which is preliminary data.</text>
</comment>
<name>A0A9N9I377_9GLOM</name>
<keyword evidence="2" id="KW-1185">Reference proteome</keyword>
<accession>A0A9N9I377</accession>
<dbReference type="AlphaFoldDB" id="A0A9N9I377"/>